<gene>
    <name evidence="1" type="ORF">F383_14439</name>
</gene>
<name>A0A0B0N955_GOSAR</name>
<keyword evidence="2" id="KW-1185">Reference proteome</keyword>
<comment type="caution">
    <text evidence="1">The sequence shown here is derived from an EMBL/GenBank/DDBJ whole genome shotgun (WGS) entry which is preliminary data.</text>
</comment>
<dbReference type="Proteomes" id="UP000032142">
    <property type="component" value="Unassembled WGS sequence"/>
</dbReference>
<protein>
    <submittedName>
        <fullName evidence="1">Uncharacterized protein</fullName>
    </submittedName>
</protein>
<evidence type="ECO:0000313" key="1">
    <source>
        <dbReference type="EMBL" id="KHG09187.1"/>
    </source>
</evidence>
<dbReference type="AlphaFoldDB" id="A0A0B0N955"/>
<evidence type="ECO:0000313" key="2">
    <source>
        <dbReference type="Proteomes" id="UP000032142"/>
    </source>
</evidence>
<organism evidence="1 2">
    <name type="scientific">Gossypium arboreum</name>
    <name type="common">Tree cotton</name>
    <name type="synonym">Gossypium nanking</name>
    <dbReference type="NCBI Taxonomy" id="29729"/>
    <lineage>
        <taxon>Eukaryota</taxon>
        <taxon>Viridiplantae</taxon>
        <taxon>Streptophyta</taxon>
        <taxon>Embryophyta</taxon>
        <taxon>Tracheophyta</taxon>
        <taxon>Spermatophyta</taxon>
        <taxon>Magnoliopsida</taxon>
        <taxon>eudicotyledons</taxon>
        <taxon>Gunneridae</taxon>
        <taxon>Pentapetalae</taxon>
        <taxon>rosids</taxon>
        <taxon>malvids</taxon>
        <taxon>Malvales</taxon>
        <taxon>Malvaceae</taxon>
        <taxon>Malvoideae</taxon>
        <taxon>Gossypium</taxon>
    </lineage>
</organism>
<reference evidence="2" key="1">
    <citation type="submission" date="2014-09" db="EMBL/GenBank/DDBJ databases">
        <authorList>
            <person name="Mudge J."/>
            <person name="Ramaraj T."/>
            <person name="Lindquist I.E."/>
            <person name="Bharti A.K."/>
            <person name="Sundararajan A."/>
            <person name="Cameron C.T."/>
            <person name="Woodward J.E."/>
            <person name="May G.D."/>
            <person name="Brubaker C."/>
            <person name="Broadhvest J."/>
            <person name="Wilkins T.A."/>
        </authorList>
    </citation>
    <scope>NUCLEOTIDE SEQUENCE</scope>
    <source>
        <strain evidence="2">cv. AKA8401</strain>
    </source>
</reference>
<proteinExistence type="predicted"/>
<dbReference type="EMBL" id="JRRC01532764">
    <property type="protein sequence ID" value="KHG09187.1"/>
    <property type="molecule type" value="Genomic_DNA"/>
</dbReference>
<accession>A0A0B0N955</accession>
<sequence length="33" mass="3866">MCQLVSISNPTFLLRKKTQFLGFLSILKFINTY</sequence>